<dbReference type="GeneID" id="59440667"/>
<dbReference type="AlphaFoldDB" id="A0A7L7T934"/>
<sequence length="148" mass="16707">MKDPRLASYSFVGRNPRAFFFSRGDFENQPTDKSVAQVTHSLPLAQIKSISFLIDSGRSEAKFNQGKGGLTFPDAESSYSNLAILMEQEKCSDDMDPQEMSENLQLLRGRTLSRLVDEIFSPFRILSPTHLCPLSPKRKEESSKRTET</sequence>
<evidence type="ECO:0000313" key="1">
    <source>
        <dbReference type="EMBL" id="QOC70534.1"/>
    </source>
</evidence>
<dbReference type="EMBL" id="MT446430">
    <property type="protein sequence ID" value="QOC70534.1"/>
    <property type="molecule type" value="Genomic_DNA"/>
</dbReference>
<gene>
    <name evidence="1" type="primary">ORF8</name>
</gene>
<name>A0A7L7T934_FAGSY</name>
<reference evidence="1" key="1">
    <citation type="journal article" date="2020" name="Plants (Basel)">
        <title>Mitochondrial Genome of Fagus sylvatica L. as a Source for Taxonomic Marker Development in the Fagales.</title>
        <authorList>
            <person name="Mader M."/>
            <person name="Schroeder H."/>
            <person name="Schott T."/>
            <person name="Schoening-Stierand K."/>
            <person name="Leite Montalvao A.P."/>
            <person name="Liesebach H."/>
            <person name="Liesebach M."/>
            <person name="Fussi B."/>
            <person name="Kersten B."/>
        </authorList>
    </citation>
    <scope>NUCLEOTIDE SEQUENCE</scope>
    <source>
        <strain evidence="1">FASYL_29_1</strain>
    </source>
</reference>
<organism evidence="1">
    <name type="scientific">Fagus sylvatica</name>
    <name type="common">Beechnut</name>
    <dbReference type="NCBI Taxonomy" id="28930"/>
    <lineage>
        <taxon>Eukaryota</taxon>
        <taxon>Viridiplantae</taxon>
        <taxon>Streptophyta</taxon>
        <taxon>Embryophyta</taxon>
        <taxon>Tracheophyta</taxon>
        <taxon>Spermatophyta</taxon>
        <taxon>Magnoliopsida</taxon>
        <taxon>eudicotyledons</taxon>
        <taxon>Gunneridae</taxon>
        <taxon>Pentapetalae</taxon>
        <taxon>rosids</taxon>
        <taxon>fabids</taxon>
        <taxon>Fagales</taxon>
        <taxon>Fagaceae</taxon>
        <taxon>Fagus</taxon>
    </lineage>
</organism>
<keyword evidence="1" id="KW-0496">Mitochondrion</keyword>
<proteinExistence type="predicted"/>
<dbReference type="RefSeq" id="YP_009941476.1">
    <property type="nucleotide sequence ID" value="NC_050960.1"/>
</dbReference>
<geneLocation type="mitochondrion" evidence="1"/>
<accession>A0A7L7T934</accession>
<protein>
    <submittedName>
        <fullName evidence="1">Uncharacterized protein</fullName>
    </submittedName>
</protein>